<dbReference type="PANTHER" id="PTHR12791">
    <property type="entry name" value="GOLGI SNARE BET1-RELATED"/>
    <property type="match status" value="1"/>
</dbReference>
<evidence type="ECO:0000259" key="7">
    <source>
        <dbReference type="PROSITE" id="PS50192"/>
    </source>
</evidence>
<protein>
    <recommendedName>
        <fullName evidence="7">t-SNARE coiled-coil homology domain-containing protein</fullName>
    </recommendedName>
</protein>
<evidence type="ECO:0000313" key="9">
    <source>
        <dbReference type="Proteomes" id="UP001363151"/>
    </source>
</evidence>
<reference evidence="8 9" key="1">
    <citation type="submission" date="2024-03" db="EMBL/GenBank/DDBJ databases">
        <title>Aureococcus anophagefferens CCMP1851 and Kratosvirus quantuckense: Draft genome of a second virus-susceptible host strain in the model system.</title>
        <authorList>
            <person name="Chase E."/>
            <person name="Truchon A.R."/>
            <person name="Schepens W."/>
            <person name="Wilhelm S.W."/>
        </authorList>
    </citation>
    <scope>NUCLEOTIDE SEQUENCE [LARGE SCALE GENOMIC DNA]</scope>
    <source>
        <strain evidence="8 9">CCMP1851</strain>
    </source>
</reference>
<dbReference type="SUPFAM" id="SSF58038">
    <property type="entry name" value="SNARE fusion complex"/>
    <property type="match status" value="1"/>
</dbReference>
<evidence type="ECO:0000256" key="4">
    <source>
        <dbReference type="ARBA" id="ARBA00022989"/>
    </source>
</evidence>
<name>A0ABR1G4A7_AURAN</name>
<gene>
    <name evidence="8" type="ORF">SO694_00084041</name>
</gene>
<evidence type="ECO:0000256" key="1">
    <source>
        <dbReference type="ARBA" id="ARBA00004167"/>
    </source>
</evidence>
<proteinExistence type="predicted"/>
<sequence length="101" mass="11215">MAEGRRSLQDFEAEQDEALGELSDAVGRLHAMGLNINEELESQNALLDDVEASIDEVDDGLRMLTRKTEELVRKAGGKRWCALLTGLSITAVVLFYLVVFF</sequence>
<evidence type="ECO:0000256" key="3">
    <source>
        <dbReference type="ARBA" id="ARBA00022692"/>
    </source>
</evidence>
<keyword evidence="9" id="KW-1185">Reference proteome</keyword>
<keyword evidence="3 6" id="KW-0812">Transmembrane</keyword>
<keyword evidence="2" id="KW-0813">Transport</keyword>
<dbReference type="PROSITE" id="PS50192">
    <property type="entry name" value="T_SNARE"/>
    <property type="match status" value="1"/>
</dbReference>
<dbReference type="Gene3D" id="1.20.5.110">
    <property type="match status" value="1"/>
</dbReference>
<comment type="caution">
    <text evidence="8">The sequence shown here is derived from an EMBL/GenBank/DDBJ whole genome shotgun (WGS) entry which is preliminary data.</text>
</comment>
<accession>A0ABR1G4A7</accession>
<dbReference type="EMBL" id="JBBJCI010000124">
    <property type="protein sequence ID" value="KAK7247884.1"/>
    <property type="molecule type" value="Genomic_DNA"/>
</dbReference>
<dbReference type="CDD" id="cd15841">
    <property type="entry name" value="SNARE_Qc"/>
    <property type="match status" value="1"/>
</dbReference>
<dbReference type="Proteomes" id="UP001363151">
    <property type="component" value="Unassembled WGS sequence"/>
</dbReference>
<comment type="subcellular location">
    <subcellularLocation>
        <location evidence="1">Membrane</location>
        <topology evidence="1">Single-pass membrane protein</topology>
    </subcellularLocation>
</comment>
<keyword evidence="5 6" id="KW-0472">Membrane</keyword>
<dbReference type="SMART" id="SM00397">
    <property type="entry name" value="t_SNARE"/>
    <property type="match status" value="1"/>
</dbReference>
<evidence type="ECO:0000256" key="2">
    <source>
        <dbReference type="ARBA" id="ARBA00022448"/>
    </source>
</evidence>
<evidence type="ECO:0000313" key="8">
    <source>
        <dbReference type="EMBL" id="KAK7247884.1"/>
    </source>
</evidence>
<evidence type="ECO:0000256" key="5">
    <source>
        <dbReference type="ARBA" id="ARBA00023136"/>
    </source>
</evidence>
<feature type="transmembrane region" description="Helical" evidence="6">
    <location>
        <begin position="80"/>
        <end position="99"/>
    </location>
</feature>
<dbReference type="InterPro" id="IPR000727">
    <property type="entry name" value="T_SNARE_dom"/>
</dbReference>
<feature type="domain" description="T-SNARE coiled-coil homology" evidence="7">
    <location>
        <begin position="9"/>
        <end position="71"/>
    </location>
</feature>
<keyword evidence="4 6" id="KW-1133">Transmembrane helix</keyword>
<evidence type="ECO:0000256" key="6">
    <source>
        <dbReference type="SAM" id="Phobius"/>
    </source>
</evidence>
<organism evidence="8 9">
    <name type="scientific">Aureococcus anophagefferens</name>
    <name type="common">Harmful bloom alga</name>
    <dbReference type="NCBI Taxonomy" id="44056"/>
    <lineage>
        <taxon>Eukaryota</taxon>
        <taxon>Sar</taxon>
        <taxon>Stramenopiles</taxon>
        <taxon>Ochrophyta</taxon>
        <taxon>Pelagophyceae</taxon>
        <taxon>Pelagomonadales</taxon>
        <taxon>Pelagomonadaceae</taxon>
        <taxon>Aureococcus</taxon>
    </lineage>
</organism>